<dbReference type="Proteomes" id="UP000176902">
    <property type="component" value="Unassembled WGS sequence"/>
</dbReference>
<protein>
    <recommendedName>
        <fullName evidence="7">FtsK domain-containing protein</fullName>
    </recommendedName>
</protein>
<dbReference type="InterPro" id="IPR036388">
    <property type="entry name" value="WH-like_DNA-bd_sf"/>
</dbReference>
<organism evidence="8 9">
    <name type="scientific">Candidatus Daviesbacteria bacterium RIFCSPHIGHO2_02_FULL_36_13</name>
    <dbReference type="NCBI Taxonomy" id="1797768"/>
    <lineage>
        <taxon>Bacteria</taxon>
        <taxon>Candidatus Daviesiibacteriota</taxon>
    </lineage>
</organism>
<dbReference type="EMBL" id="MFCV01000030">
    <property type="protein sequence ID" value="OGE32247.1"/>
    <property type="molecule type" value="Genomic_DNA"/>
</dbReference>
<dbReference type="Gene3D" id="3.30.980.40">
    <property type="match status" value="1"/>
</dbReference>
<keyword evidence="6" id="KW-1133">Transmembrane helix</keyword>
<gene>
    <name evidence="8" type="ORF">A3C59_04550</name>
</gene>
<evidence type="ECO:0000256" key="5">
    <source>
        <dbReference type="PROSITE-ProRule" id="PRU00289"/>
    </source>
</evidence>
<dbReference type="GO" id="GO:0003677">
    <property type="term" value="F:DNA binding"/>
    <property type="evidence" value="ECO:0007669"/>
    <property type="project" value="UniProtKB-KW"/>
</dbReference>
<dbReference type="SUPFAM" id="SSF46785">
    <property type="entry name" value="Winged helix' DNA-binding domain"/>
    <property type="match status" value="1"/>
</dbReference>
<dbReference type="SMART" id="SM00843">
    <property type="entry name" value="Ftsk_gamma"/>
    <property type="match status" value="1"/>
</dbReference>
<dbReference type="InterPro" id="IPR018541">
    <property type="entry name" value="Ftsk_gamma"/>
</dbReference>
<keyword evidence="6" id="KW-0812">Transmembrane</keyword>
<name>A0A1F5JUG0_9BACT</name>
<dbReference type="CDD" id="cd01127">
    <property type="entry name" value="TrwB_TraG_TraD_VirD4"/>
    <property type="match status" value="1"/>
</dbReference>
<keyword evidence="4" id="KW-0238">DNA-binding</keyword>
<dbReference type="InterPro" id="IPR003593">
    <property type="entry name" value="AAA+_ATPase"/>
</dbReference>
<dbReference type="Gene3D" id="1.10.10.10">
    <property type="entry name" value="Winged helix-like DNA-binding domain superfamily/Winged helix DNA-binding domain"/>
    <property type="match status" value="1"/>
</dbReference>
<feature type="transmembrane region" description="Helical" evidence="6">
    <location>
        <begin position="153"/>
        <end position="169"/>
    </location>
</feature>
<keyword evidence="6" id="KW-0472">Membrane</keyword>
<dbReference type="PROSITE" id="PS50901">
    <property type="entry name" value="FTSK"/>
    <property type="match status" value="1"/>
</dbReference>
<evidence type="ECO:0000256" key="2">
    <source>
        <dbReference type="ARBA" id="ARBA00022741"/>
    </source>
</evidence>
<dbReference type="AlphaFoldDB" id="A0A1F5JUG0"/>
<dbReference type="SMART" id="SM00382">
    <property type="entry name" value="AAA"/>
    <property type="match status" value="1"/>
</dbReference>
<dbReference type="Pfam" id="PF09397">
    <property type="entry name" value="FtsK_gamma"/>
    <property type="match status" value="1"/>
</dbReference>
<sequence>MARRGSIYKLPKLKLKQKTITAIASLIAFGLGILSIVALSTDSEVLSFWREFLSQNLGWTEIAAPIIFVLSGFVLTRVKWKFAQMNVLLGFILLILSVVGLTASVRSESAGSLGVNLWGELSSFITAPGAAALLLLVFLVGLVVLFNTSLGQIFAIFASIFKFIGDRLLKPIFNRPRTFEAKNIPIKVSGVDDRAKVKTAIVPVKEPVIADTLVQNVAGQSKVWKYPPLSLLSDKVGSPAERGDVKKSANIIEKTLDSFGIQARVAEVNGGPAVTQYALEISAGTKISKIANLQHDLALALATPTGTVRIEAPIPGKSLVGIEVPNRSLEIVGLKHVLASDDMSKHKSKLAVALGRDTSSKAMVVDIDRMPHCLIAGTTGSGKSIMLNAIITSLLFRNSPDELKLILIDPKRVELTNYNNIPHLLAPVITEPEKILSSLKWAMAEMDRRYKLFQSVGVRNIAGYNEMSGFQALPYIVIVIDELADLMMFAPVEIEDAITRIAQLARATGIHLVVATQRPSVDVITGLIKANIPCRIAFNVSSMIDSRVILDGPGAEKLLGRGDMLFLPPDASKPMRIQGVFVQDSEINNLIKYLKEQGIAPQFTEEVTAMPLGRVGGRGGDSGDRDELFEEAVRTVCQYDRASASLLQRRLKVGYARAARIIDELETAGVIGVGEGSKPRDVLVKNPDDYFASQSAEGTSES</sequence>
<dbReference type="SUPFAM" id="SSF52540">
    <property type="entry name" value="P-loop containing nucleoside triphosphate hydrolases"/>
    <property type="match status" value="1"/>
</dbReference>
<feature type="domain" description="FtsK" evidence="7">
    <location>
        <begin position="360"/>
        <end position="547"/>
    </location>
</feature>
<dbReference type="PANTHER" id="PTHR22683">
    <property type="entry name" value="SPORULATION PROTEIN RELATED"/>
    <property type="match status" value="1"/>
</dbReference>
<proteinExistence type="inferred from homology"/>
<dbReference type="Pfam" id="PF01580">
    <property type="entry name" value="FtsK_SpoIIIE"/>
    <property type="match status" value="1"/>
</dbReference>
<keyword evidence="2 5" id="KW-0547">Nucleotide-binding</keyword>
<feature type="transmembrane region" description="Helical" evidence="6">
    <location>
        <begin position="20"/>
        <end position="39"/>
    </location>
</feature>
<evidence type="ECO:0000256" key="4">
    <source>
        <dbReference type="ARBA" id="ARBA00023125"/>
    </source>
</evidence>
<dbReference type="Pfam" id="PF17854">
    <property type="entry name" value="FtsK_alpha"/>
    <property type="match status" value="1"/>
</dbReference>
<dbReference type="InterPro" id="IPR041027">
    <property type="entry name" value="FtsK_alpha"/>
</dbReference>
<dbReference type="Gene3D" id="3.40.50.300">
    <property type="entry name" value="P-loop containing nucleotide triphosphate hydrolases"/>
    <property type="match status" value="1"/>
</dbReference>
<dbReference type="InterPro" id="IPR002543">
    <property type="entry name" value="FtsK_dom"/>
</dbReference>
<keyword evidence="3 5" id="KW-0067">ATP-binding</keyword>
<reference evidence="8 9" key="1">
    <citation type="journal article" date="2016" name="Nat. Commun.">
        <title>Thousands of microbial genomes shed light on interconnected biogeochemical processes in an aquifer system.</title>
        <authorList>
            <person name="Anantharaman K."/>
            <person name="Brown C.T."/>
            <person name="Hug L.A."/>
            <person name="Sharon I."/>
            <person name="Castelle C.J."/>
            <person name="Probst A.J."/>
            <person name="Thomas B.C."/>
            <person name="Singh A."/>
            <person name="Wilkins M.J."/>
            <person name="Karaoz U."/>
            <person name="Brodie E.L."/>
            <person name="Williams K.H."/>
            <person name="Hubbard S.S."/>
            <person name="Banfield J.F."/>
        </authorList>
    </citation>
    <scope>NUCLEOTIDE SEQUENCE [LARGE SCALE GENOMIC DNA]</scope>
</reference>
<dbReference type="InterPro" id="IPR050206">
    <property type="entry name" value="FtsK/SpoIIIE/SftA"/>
</dbReference>
<evidence type="ECO:0000313" key="9">
    <source>
        <dbReference type="Proteomes" id="UP000176902"/>
    </source>
</evidence>
<evidence type="ECO:0000259" key="7">
    <source>
        <dbReference type="PROSITE" id="PS50901"/>
    </source>
</evidence>
<feature type="transmembrane region" description="Helical" evidence="6">
    <location>
        <begin position="125"/>
        <end position="146"/>
    </location>
</feature>
<dbReference type="STRING" id="1797768.A3C59_04550"/>
<dbReference type="InterPro" id="IPR036390">
    <property type="entry name" value="WH_DNA-bd_sf"/>
</dbReference>
<evidence type="ECO:0000256" key="1">
    <source>
        <dbReference type="ARBA" id="ARBA00006474"/>
    </source>
</evidence>
<dbReference type="InterPro" id="IPR027417">
    <property type="entry name" value="P-loop_NTPase"/>
</dbReference>
<comment type="similarity">
    <text evidence="1">Belongs to the FtsK/SpoIIIE/SftA family.</text>
</comment>
<dbReference type="PANTHER" id="PTHR22683:SF41">
    <property type="entry name" value="DNA TRANSLOCASE FTSK"/>
    <property type="match status" value="1"/>
</dbReference>
<comment type="caution">
    <text evidence="8">The sequence shown here is derived from an EMBL/GenBank/DDBJ whole genome shotgun (WGS) entry which is preliminary data.</text>
</comment>
<evidence type="ECO:0000313" key="8">
    <source>
        <dbReference type="EMBL" id="OGE32247.1"/>
    </source>
</evidence>
<evidence type="ECO:0000256" key="3">
    <source>
        <dbReference type="ARBA" id="ARBA00022840"/>
    </source>
</evidence>
<accession>A0A1F5JUG0</accession>
<feature type="transmembrane region" description="Helical" evidence="6">
    <location>
        <begin position="59"/>
        <end position="75"/>
    </location>
</feature>
<feature type="transmembrane region" description="Helical" evidence="6">
    <location>
        <begin position="87"/>
        <end position="105"/>
    </location>
</feature>
<feature type="binding site" evidence="5">
    <location>
        <begin position="377"/>
        <end position="384"/>
    </location>
    <ligand>
        <name>ATP</name>
        <dbReference type="ChEBI" id="CHEBI:30616"/>
    </ligand>
</feature>
<dbReference type="GO" id="GO:0005524">
    <property type="term" value="F:ATP binding"/>
    <property type="evidence" value="ECO:0007669"/>
    <property type="project" value="UniProtKB-UniRule"/>
</dbReference>
<evidence type="ECO:0000256" key="6">
    <source>
        <dbReference type="SAM" id="Phobius"/>
    </source>
</evidence>